<feature type="transmembrane region" description="Helical" evidence="1">
    <location>
        <begin position="87"/>
        <end position="105"/>
    </location>
</feature>
<keyword evidence="1" id="KW-1133">Transmembrane helix</keyword>
<keyword evidence="1" id="KW-0472">Membrane</keyword>
<proteinExistence type="predicted"/>
<dbReference type="RefSeq" id="WP_137639004.1">
    <property type="nucleotide sequence ID" value="NZ_BJDK01000001.1"/>
</dbReference>
<accession>A0ABW1R2P9</accession>
<dbReference type="EMBL" id="JBHSSD010000009">
    <property type="protein sequence ID" value="MFC6163564.1"/>
    <property type="molecule type" value="Genomic_DNA"/>
</dbReference>
<reference evidence="3" key="1">
    <citation type="journal article" date="2019" name="Int. J. Syst. Evol. Microbiol.">
        <title>The Global Catalogue of Microorganisms (GCM) 10K type strain sequencing project: providing services to taxonomists for standard genome sequencing and annotation.</title>
        <authorList>
            <consortium name="The Broad Institute Genomics Platform"/>
            <consortium name="The Broad Institute Genome Sequencing Center for Infectious Disease"/>
            <person name="Wu L."/>
            <person name="Ma J."/>
        </authorList>
    </citation>
    <scope>NUCLEOTIDE SEQUENCE [LARGE SCALE GENOMIC DNA]</scope>
    <source>
        <strain evidence="3">CCM 8932</strain>
    </source>
</reference>
<name>A0ABW1R2P9_9LACO</name>
<dbReference type="Proteomes" id="UP001596253">
    <property type="component" value="Unassembled WGS sequence"/>
</dbReference>
<feature type="transmembrane region" description="Helical" evidence="1">
    <location>
        <begin position="12"/>
        <end position="31"/>
    </location>
</feature>
<evidence type="ECO:0000256" key="1">
    <source>
        <dbReference type="SAM" id="Phobius"/>
    </source>
</evidence>
<keyword evidence="1" id="KW-0812">Transmembrane</keyword>
<evidence type="ECO:0000313" key="3">
    <source>
        <dbReference type="Proteomes" id="UP001596253"/>
    </source>
</evidence>
<comment type="caution">
    <text evidence="2">The sequence shown here is derived from an EMBL/GenBank/DDBJ whole genome shotgun (WGS) entry which is preliminary data.</text>
</comment>
<evidence type="ECO:0008006" key="4">
    <source>
        <dbReference type="Google" id="ProtNLM"/>
    </source>
</evidence>
<evidence type="ECO:0000313" key="2">
    <source>
        <dbReference type="EMBL" id="MFC6163564.1"/>
    </source>
</evidence>
<organism evidence="2 3">
    <name type="scientific">Lactiplantibacillus dongliensis</name>
    <dbReference type="NCBI Taxonomy" id="2559919"/>
    <lineage>
        <taxon>Bacteria</taxon>
        <taxon>Bacillati</taxon>
        <taxon>Bacillota</taxon>
        <taxon>Bacilli</taxon>
        <taxon>Lactobacillales</taxon>
        <taxon>Lactobacillaceae</taxon>
        <taxon>Lactiplantibacillus</taxon>
    </lineage>
</organism>
<gene>
    <name evidence="2" type="ORF">ACFP3T_02620</name>
</gene>
<keyword evidence="3" id="KW-1185">Reference proteome</keyword>
<protein>
    <recommendedName>
        <fullName evidence="4">Integral membrane protein</fullName>
    </recommendedName>
</protein>
<sequence>MTKKRFDWTLSNLFAALLLVVGIGLLLWLLITSFGTRLSVEAAVTAGVLLLAGLVFLHPTPVTILAPMIGLISLSAGYATYFSAHSWFSALVAIVMMVAILSYGFNLRQALRRRHSSWSH</sequence>